<dbReference type="EMBL" id="BSUZ01000001">
    <property type="protein sequence ID" value="GMA87331.1"/>
    <property type="molecule type" value="Genomic_DNA"/>
</dbReference>
<proteinExistence type="predicted"/>
<sequence length="216" mass="22475">MDLMSRANLQAALTAGAAPVVAALTAGLTTDERLATTGIAVLGVRVVAIRADADLERALQTPAREQAQTAADKATNDRRALAVERERTIAENEPGQPDRAWRPESSSSSRRRVPTPGAAPRSRPPPPSSRPARRPSARRCSPTPRAPAPAPSARPRRTPSGPACSPWPTSTRGCCRRSPCASLAGHLPDVGAVNITPDLLTGALTGLLPGAGTDRS</sequence>
<evidence type="ECO:0000313" key="3">
    <source>
        <dbReference type="Proteomes" id="UP001157017"/>
    </source>
</evidence>
<keyword evidence="3" id="KW-1185">Reference proteome</keyword>
<reference evidence="3" key="1">
    <citation type="journal article" date="2019" name="Int. J. Syst. Evol. Microbiol.">
        <title>The Global Catalogue of Microorganisms (GCM) 10K type strain sequencing project: providing services to taxonomists for standard genome sequencing and annotation.</title>
        <authorList>
            <consortium name="The Broad Institute Genomics Platform"/>
            <consortium name="The Broad Institute Genome Sequencing Center for Infectious Disease"/>
            <person name="Wu L."/>
            <person name="Ma J."/>
        </authorList>
    </citation>
    <scope>NUCLEOTIDE SEQUENCE [LARGE SCALE GENOMIC DNA]</scope>
    <source>
        <strain evidence="3">NBRC 108730</strain>
    </source>
</reference>
<feature type="region of interest" description="Disordered" evidence="1">
    <location>
        <begin position="85"/>
        <end position="172"/>
    </location>
</feature>
<evidence type="ECO:0000313" key="2">
    <source>
        <dbReference type="EMBL" id="GMA87331.1"/>
    </source>
</evidence>
<accession>A0ABQ6JIF6</accession>
<evidence type="ECO:0000256" key="1">
    <source>
        <dbReference type="SAM" id="MobiDB-lite"/>
    </source>
</evidence>
<gene>
    <name evidence="2" type="ORF">GCM10025868_25810</name>
</gene>
<protein>
    <submittedName>
        <fullName evidence="2">Uncharacterized protein</fullName>
    </submittedName>
</protein>
<comment type="caution">
    <text evidence="2">The sequence shown here is derived from an EMBL/GenBank/DDBJ whole genome shotgun (WGS) entry which is preliminary data.</text>
</comment>
<organism evidence="2 3">
    <name type="scientific">Angustibacter aerolatus</name>
    <dbReference type="NCBI Taxonomy" id="1162965"/>
    <lineage>
        <taxon>Bacteria</taxon>
        <taxon>Bacillati</taxon>
        <taxon>Actinomycetota</taxon>
        <taxon>Actinomycetes</taxon>
        <taxon>Kineosporiales</taxon>
        <taxon>Kineosporiaceae</taxon>
    </lineage>
</organism>
<name>A0ABQ6JIF6_9ACTN</name>
<dbReference type="Proteomes" id="UP001157017">
    <property type="component" value="Unassembled WGS sequence"/>
</dbReference>